<reference evidence="1" key="1">
    <citation type="submission" date="2013-11" db="EMBL/GenBank/DDBJ databases">
        <title>Genome sequence of the fusiform rust pathogen reveals effectors for host alternation and coevolution with pine.</title>
        <authorList>
            <consortium name="DOE Joint Genome Institute"/>
            <person name="Smith K."/>
            <person name="Pendleton A."/>
            <person name="Kubisiak T."/>
            <person name="Anderson C."/>
            <person name="Salamov A."/>
            <person name="Aerts A."/>
            <person name="Riley R."/>
            <person name="Clum A."/>
            <person name="Lindquist E."/>
            <person name="Ence D."/>
            <person name="Campbell M."/>
            <person name="Kronenberg Z."/>
            <person name="Feau N."/>
            <person name="Dhillon B."/>
            <person name="Hamelin R."/>
            <person name="Burleigh J."/>
            <person name="Smith J."/>
            <person name="Yandell M."/>
            <person name="Nelson C."/>
            <person name="Grigoriev I."/>
            <person name="Davis J."/>
        </authorList>
    </citation>
    <scope>NUCLEOTIDE SEQUENCE</scope>
    <source>
        <strain evidence="1">G11</strain>
    </source>
</reference>
<dbReference type="EMBL" id="MU167220">
    <property type="protein sequence ID" value="KAG0150303.1"/>
    <property type="molecule type" value="Genomic_DNA"/>
</dbReference>
<evidence type="ECO:0000313" key="2">
    <source>
        <dbReference type="Proteomes" id="UP000886653"/>
    </source>
</evidence>
<accession>A0A9P6NU22</accession>
<dbReference type="AlphaFoldDB" id="A0A9P6NU22"/>
<dbReference type="OrthoDB" id="10534688at2759"/>
<name>A0A9P6NU22_9BASI</name>
<sequence length="260" mass="29865">MSQKLNFSISTSTPAVKKDSEIMSTKDETQLQPIDYQRKDVILVRDLDRKLENVAKYNQEVEHLCFDGSNLFRWKTRTATAIFFMTNVSQYWDAERPAVDSMVDLVIDKCALRMIYSTIHNDLRDLIDGCIYAHDALATIERHFCPGGRTIQVATFRNLCLRTFDPATTPLLKHIQAVNEDMEKLERNGFNWTKDMLLGMLYQHGASMSVPHSMGTINAVLDAKYRAKPEPFKSSDIRAEMQASFRVMKRENKNSKLDLS</sequence>
<protein>
    <submittedName>
        <fullName evidence="1">Uncharacterized protein</fullName>
    </submittedName>
</protein>
<keyword evidence="2" id="KW-1185">Reference proteome</keyword>
<organism evidence="1 2">
    <name type="scientific">Cronartium quercuum f. sp. fusiforme G11</name>
    <dbReference type="NCBI Taxonomy" id="708437"/>
    <lineage>
        <taxon>Eukaryota</taxon>
        <taxon>Fungi</taxon>
        <taxon>Dikarya</taxon>
        <taxon>Basidiomycota</taxon>
        <taxon>Pucciniomycotina</taxon>
        <taxon>Pucciniomycetes</taxon>
        <taxon>Pucciniales</taxon>
        <taxon>Coleosporiaceae</taxon>
        <taxon>Cronartium</taxon>
    </lineage>
</organism>
<proteinExistence type="predicted"/>
<gene>
    <name evidence="1" type="ORF">CROQUDRAFT_652482</name>
</gene>
<dbReference type="Proteomes" id="UP000886653">
    <property type="component" value="Unassembled WGS sequence"/>
</dbReference>
<evidence type="ECO:0000313" key="1">
    <source>
        <dbReference type="EMBL" id="KAG0150303.1"/>
    </source>
</evidence>
<comment type="caution">
    <text evidence="1">The sequence shown here is derived from an EMBL/GenBank/DDBJ whole genome shotgun (WGS) entry which is preliminary data.</text>
</comment>